<accession>R0LFN4</accession>
<proteinExistence type="predicted"/>
<dbReference type="Proteomes" id="UP000296049">
    <property type="component" value="Unassembled WGS sequence"/>
</dbReference>
<name>R0LFN4_ANAPL</name>
<evidence type="ECO:0000313" key="2">
    <source>
        <dbReference type="EMBL" id="EOB04449.1"/>
    </source>
</evidence>
<reference evidence="3" key="1">
    <citation type="journal article" date="2013" name="Nat. Genet.">
        <title>The duck genome and transcriptome provide insight into an avian influenza virus reservoir species.</title>
        <authorList>
            <person name="Huang Y."/>
            <person name="Li Y."/>
            <person name="Burt D.W."/>
            <person name="Chen H."/>
            <person name="Zhang Y."/>
            <person name="Qian W."/>
            <person name="Kim H."/>
            <person name="Gan S."/>
            <person name="Zhao Y."/>
            <person name="Li J."/>
            <person name="Yi K."/>
            <person name="Feng H."/>
            <person name="Zhu P."/>
            <person name="Li B."/>
            <person name="Liu Q."/>
            <person name="Fairley S."/>
            <person name="Magor K.E."/>
            <person name="Du Z."/>
            <person name="Hu X."/>
            <person name="Goodman L."/>
            <person name="Tafer H."/>
            <person name="Vignal A."/>
            <person name="Lee T."/>
            <person name="Kim K.W."/>
            <person name="Sheng Z."/>
            <person name="An Y."/>
            <person name="Searle S."/>
            <person name="Herrero J."/>
            <person name="Groenen M.A."/>
            <person name="Crooijmans R.P."/>
            <person name="Faraut T."/>
            <person name="Cai Q."/>
            <person name="Webster R.G."/>
            <person name="Aldridge J.R."/>
            <person name="Warren W.C."/>
            <person name="Bartschat S."/>
            <person name="Kehr S."/>
            <person name="Marz M."/>
            <person name="Stadler P.F."/>
            <person name="Smith J."/>
            <person name="Kraus R.H."/>
            <person name="Zhao Y."/>
            <person name="Ren L."/>
            <person name="Fei J."/>
            <person name="Morisson M."/>
            <person name="Kaiser P."/>
            <person name="Griffin D.K."/>
            <person name="Rao M."/>
            <person name="Pitel F."/>
            <person name="Wang J."/>
            <person name="Li N."/>
        </authorList>
    </citation>
    <scope>NUCLEOTIDE SEQUENCE [LARGE SCALE GENOMIC DNA]</scope>
</reference>
<dbReference type="AlphaFoldDB" id="R0LFN4"/>
<feature type="chain" id="PRO_5004354684" evidence="1">
    <location>
        <begin position="18"/>
        <end position="266"/>
    </location>
</feature>
<keyword evidence="1" id="KW-0732">Signal</keyword>
<keyword evidence="3" id="KW-1185">Reference proteome</keyword>
<evidence type="ECO:0000313" key="3">
    <source>
        <dbReference type="Proteomes" id="UP000296049"/>
    </source>
</evidence>
<dbReference type="EMBL" id="KB742784">
    <property type="protein sequence ID" value="EOB04449.1"/>
    <property type="molecule type" value="Genomic_DNA"/>
</dbReference>
<gene>
    <name evidence="2" type="ORF">Anapl_09652</name>
</gene>
<sequence>MGDAIIIFPVTITLSFAQLPLSTKLNGSMYTGLVDNMMSIKNEGQITMSTSKHKVDKPFRHGYDRTVCTRLMKCDIATQSREQIHRSQININLDVTKSDILLEMKNFAEQILPEQKKKTDIPVPVQSSPVTESYAFASACTPLLRLPTSNISQQKVAPGNWQITPLSVHDSRSYPQKWRDWVIKRLENKSICQGIFSAESDWVPARVSDCDVPVATESVLGWENKAILTIRPKSKSGKTQIWTPEPQVPFLHCRDQCGLGQRLYDT</sequence>
<feature type="signal peptide" evidence="1">
    <location>
        <begin position="1"/>
        <end position="17"/>
    </location>
</feature>
<organism evidence="2 3">
    <name type="scientific">Anas platyrhynchos</name>
    <name type="common">Mallard</name>
    <name type="synonym">Anas boschas</name>
    <dbReference type="NCBI Taxonomy" id="8839"/>
    <lineage>
        <taxon>Eukaryota</taxon>
        <taxon>Metazoa</taxon>
        <taxon>Chordata</taxon>
        <taxon>Craniata</taxon>
        <taxon>Vertebrata</taxon>
        <taxon>Euteleostomi</taxon>
        <taxon>Archelosauria</taxon>
        <taxon>Archosauria</taxon>
        <taxon>Dinosauria</taxon>
        <taxon>Saurischia</taxon>
        <taxon>Theropoda</taxon>
        <taxon>Coelurosauria</taxon>
        <taxon>Aves</taxon>
        <taxon>Neognathae</taxon>
        <taxon>Galloanserae</taxon>
        <taxon>Anseriformes</taxon>
        <taxon>Anatidae</taxon>
        <taxon>Anatinae</taxon>
        <taxon>Anas</taxon>
    </lineage>
</organism>
<evidence type="ECO:0000256" key="1">
    <source>
        <dbReference type="SAM" id="SignalP"/>
    </source>
</evidence>
<protein>
    <submittedName>
        <fullName evidence="2">Uncharacterized protein</fullName>
    </submittedName>
</protein>